<dbReference type="EMBL" id="LYPB01000069">
    <property type="protein sequence ID" value="OAS17963.1"/>
    <property type="molecule type" value="Genomic_DNA"/>
</dbReference>
<evidence type="ECO:0000256" key="7">
    <source>
        <dbReference type="ARBA" id="ARBA00022692"/>
    </source>
</evidence>
<keyword evidence="11 14" id="KW-1133">Transmembrane helix</keyword>
<dbReference type="AlphaFoldDB" id="A0A198AAI4"/>
<evidence type="ECO:0000256" key="8">
    <source>
        <dbReference type="ARBA" id="ARBA00022741"/>
    </source>
</evidence>
<dbReference type="InterPro" id="IPR003660">
    <property type="entry name" value="HAMP_dom"/>
</dbReference>
<dbReference type="InterPro" id="IPR036890">
    <property type="entry name" value="HATPase_C_sf"/>
</dbReference>
<dbReference type="Pfam" id="PF06580">
    <property type="entry name" value="His_kinase"/>
    <property type="match status" value="1"/>
</dbReference>
<dbReference type="InterPro" id="IPR003594">
    <property type="entry name" value="HATPase_dom"/>
</dbReference>
<keyword evidence="18" id="KW-1185">Reference proteome</keyword>
<evidence type="ECO:0000313" key="18">
    <source>
        <dbReference type="Proteomes" id="UP000078454"/>
    </source>
</evidence>
<dbReference type="Gene3D" id="3.30.565.10">
    <property type="entry name" value="Histidine kinase-like ATPase, C-terminal domain"/>
    <property type="match status" value="1"/>
</dbReference>
<protein>
    <recommendedName>
        <fullName evidence="3">histidine kinase</fullName>
        <ecNumber evidence="3">2.7.13.3</ecNumber>
    </recommendedName>
</protein>
<dbReference type="GO" id="GO:0000155">
    <property type="term" value="F:phosphorelay sensor kinase activity"/>
    <property type="evidence" value="ECO:0007669"/>
    <property type="project" value="InterPro"/>
</dbReference>
<evidence type="ECO:0000259" key="15">
    <source>
        <dbReference type="PROSITE" id="PS50109"/>
    </source>
</evidence>
<evidence type="ECO:0000256" key="12">
    <source>
        <dbReference type="ARBA" id="ARBA00023012"/>
    </source>
</evidence>
<dbReference type="PANTHER" id="PTHR34220:SF11">
    <property type="entry name" value="SENSOR PROTEIN KINASE HPTS"/>
    <property type="match status" value="1"/>
</dbReference>
<dbReference type="GO" id="GO:0005886">
    <property type="term" value="C:plasma membrane"/>
    <property type="evidence" value="ECO:0007669"/>
    <property type="project" value="UniProtKB-SubCell"/>
</dbReference>
<dbReference type="PRINTS" id="PR00344">
    <property type="entry name" value="BCTRLSENSOR"/>
</dbReference>
<dbReference type="GO" id="GO:0005524">
    <property type="term" value="F:ATP binding"/>
    <property type="evidence" value="ECO:0007669"/>
    <property type="project" value="UniProtKB-KW"/>
</dbReference>
<dbReference type="SUPFAM" id="SSF158472">
    <property type="entry name" value="HAMP domain-like"/>
    <property type="match status" value="1"/>
</dbReference>
<dbReference type="InterPro" id="IPR050640">
    <property type="entry name" value="Bact_2-comp_sensor_kinase"/>
</dbReference>
<evidence type="ECO:0000256" key="2">
    <source>
        <dbReference type="ARBA" id="ARBA00004651"/>
    </source>
</evidence>
<evidence type="ECO:0000313" key="17">
    <source>
        <dbReference type="EMBL" id="OAS17963.1"/>
    </source>
</evidence>
<keyword evidence="5" id="KW-0597">Phosphoprotein</keyword>
<keyword evidence="4" id="KW-1003">Cell membrane</keyword>
<gene>
    <name evidence="17" type="ORF">A8708_28545</name>
</gene>
<feature type="transmembrane region" description="Helical" evidence="14">
    <location>
        <begin position="314"/>
        <end position="337"/>
    </location>
</feature>
<dbReference type="PROSITE" id="PS50109">
    <property type="entry name" value="HIS_KIN"/>
    <property type="match status" value="1"/>
</dbReference>
<dbReference type="Pfam" id="PF02518">
    <property type="entry name" value="HATPase_c"/>
    <property type="match status" value="1"/>
</dbReference>
<feature type="domain" description="HAMP" evidence="16">
    <location>
        <begin position="334"/>
        <end position="386"/>
    </location>
</feature>
<dbReference type="EC" id="2.7.13.3" evidence="3"/>
<dbReference type="Proteomes" id="UP000078454">
    <property type="component" value="Unassembled WGS sequence"/>
</dbReference>
<keyword evidence="10" id="KW-0067">ATP-binding</keyword>
<evidence type="ECO:0000256" key="11">
    <source>
        <dbReference type="ARBA" id="ARBA00022989"/>
    </source>
</evidence>
<evidence type="ECO:0000256" key="6">
    <source>
        <dbReference type="ARBA" id="ARBA00022679"/>
    </source>
</evidence>
<sequence>MVLRKIYRNYLQNNLFMRLLLLFSLITVLTIISFSYFMYYSMSQAAINRELDIQKKALTNVNNYLGGTYDVAQSILFGLYRDSSLASGVSFMLQHPFQEYVQHSLEQYNLGGNSMWSDGLQYFKNQVEDNKNISNLLLYSEDQQTLYALGRNGQMKFVPTNRARSYIPDVMALESKSVELPNVWLREAIGQWDPNLYAIRTPITDKLTLKTIGQQVVYYSTDAIWKILQNDKDELKGTLLVLAPDGGVLFDSSNQYVGKPYPYMDTINAMYENSGSSQGDYVTKLTQSKGNFSTVSIIPRKELEATSKKIRSTIVLISAICIFFAILIPFLVVMSVAKRTNQIIRFTRKVKQGDLSVRIPDVREDEIGQISRSFNEMIEELNLYIDRVYKANIKQKQTELTALQARVNPHFLYNTLEVIRMRAISQGAHDVGEMIYSLSALFRSFVQQKKVYTLQNELEACRLYLELFQIRYKDKFTYTMEWDRRLGSVRVMKMSLQPVIENYIVHGLRSESSDNQLQIRVKQVGAFLHVEIEDNGNGITPQRLHELTLFLEDEELEGESFGLRSINQRLKLLYGNEYGVKLHSHPGQGTIVEIWLPMDGGTEVDDV</sequence>
<dbReference type="OrthoDB" id="9776552at2"/>
<proteinExistence type="predicted"/>
<dbReference type="PANTHER" id="PTHR34220">
    <property type="entry name" value="SENSOR HISTIDINE KINASE YPDA"/>
    <property type="match status" value="1"/>
</dbReference>
<dbReference type="PROSITE" id="PS50885">
    <property type="entry name" value="HAMP"/>
    <property type="match status" value="1"/>
</dbReference>
<keyword evidence="6" id="KW-0808">Transferase</keyword>
<evidence type="ECO:0000256" key="1">
    <source>
        <dbReference type="ARBA" id="ARBA00000085"/>
    </source>
</evidence>
<comment type="subcellular location">
    <subcellularLocation>
        <location evidence="2">Cell membrane</location>
        <topology evidence="2">Multi-pass membrane protein</topology>
    </subcellularLocation>
</comment>
<keyword evidence="9 17" id="KW-0418">Kinase</keyword>
<accession>A0A198AAI4</accession>
<evidence type="ECO:0000256" key="5">
    <source>
        <dbReference type="ARBA" id="ARBA00022553"/>
    </source>
</evidence>
<dbReference type="SUPFAM" id="SSF55874">
    <property type="entry name" value="ATPase domain of HSP90 chaperone/DNA topoisomerase II/histidine kinase"/>
    <property type="match status" value="1"/>
</dbReference>
<reference evidence="17 18" key="1">
    <citation type="submission" date="2016-05" db="EMBL/GenBank/DDBJ databases">
        <title>Paenibacillus sp. 1ZS3-15 nov., isolated from the rhizosphere soil.</title>
        <authorList>
            <person name="Zhang X.X."/>
            <person name="Zhang J."/>
        </authorList>
    </citation>
    <scope>NUCLEOTIDE SEQUENCE [LARGE SCALE GENOMIC DNA]</scope>
    <source>
        <strain evidence="17 18">1ZS3-15</strain>
    </source>
</reference>
<keyword evidence="13 14" id="KW-0472">Membrane</keyword>
<dbReference type="Gene3D" id="6.10.340.10">
    <property type="match status" value="1"/>
</dbReference>
<comment type="caution">
    <text evidence="17">The sequence shown here is derived from an EMBL/GenBank/DDBJ whole genome shotgun (WGS) entry which is preliminary data.</text>
</comment>
<evidence type="ECO:0000256" key="10">
    <source>
        <dbReference type="ARBA" id="ARBA00022840"/>
    </source>
</evidence>
<evidence type="ECO:0000256" key="13">
    <source>
        <dbReference type="ARBA" id="ARBA00023136"/>
    </source>
</evidence>
<dbReference type="InterPro" id="IPR010559">
    <property type="entry name" value="Sig_transdc_His_kin_internal"/>
</dbReference>
<evidence type="ECO:0000256" key="9">
    <source>
        <dbReference type="ARBA" id="ARBA00022777"/>
    </source>
</evidence>
<dbReference type="CDD" id="cd06225">
    <property type="entry name" value="HAMP"/>
    <property type="match status" value="1"/>
</dbReference>
<evidence type="ECO:0000259" key="16">
    <source>
        <dbReference type="PROSITE" id="PS50885"/>
    </source>
</evidence>
<feature type="transmembrane region" description="Helical" evidence="14">
    <location>
        <begin position="15"/>
        <end position="39"/>
    </location>
</feature>
<keyword evidence="7 14" id="KW-0812">Transmembrane</keyword>
<dbReference type="Pfam" id="PF00672">
    <property type="entry name" value="HAMP"/>
    <property type="match status" value="1"/>
</dbReference>
<dbReference type="STRING" id="1850517.A8708_28545"/>
<keyword evidence="12" id="KW-0902">Two-component regulatory system</keyword>
<evidence type="ECO:0000256" key="14">
    <source>
        <dbReference type="SAM" id="Phobius"/>
    </source>
</evidence>
<organism evidence="17 18">
    <name type="scientific">Paenibacillus oryzisoli</name>
    <dbReference type="NCBI Taxonomy" id="1850517"/>
    <lineage>
        <taxon>Bacteria</taxon>
        <taxon>Bacillati</taxon>
        <taxon>Bacillota</taxon>
        <taxon>Bacilli</taxon>
        <taxon>Bacillales</taxon>
        <taxon>Paenibacillaceae</taxon>
        <taxon>Paenibacillus</taxon>
    </lineage>
</organism>
<dbReference type="SMART" id="SM00304">
    <property type="entry name" value="HAMP"/>
    <property type="match status" value="1"/>
</dbReference>
<dbReference type="InterPro" id="IPR005467">
    <property type="entry name" value="His_kinase_dom"/>
</dbReference>
<evidence type="ECO:0000256" key="4">
    <source>
        <dbReference type="ARBA" id="ARBA00022475"/>
    </source>
</evidence>
<name>A0A198AAI4_9BACL</name>
<feature type="domain" description="Histidine kinase" evidence="15">
    <location>
        <begin position="496"/>
        <end position="600"/>
    </location>
</feature>
<dbReference type="InterPro" id="IPR004358">
    <property type="entry name" value="Sig_transdc_His_kin-like_C"/>
</dbReference>
<keyword evidence="8" id="KW-0547">Nucleotide-binding</keyword>
<comment type="catalytic activity">
    <reaction evidence="1">
        <text>ATP + protein L-histidine = ADP + protein N-phospho-L-histidine.</text>
        <dbReference type="EC" id="2.7.13.3"/>
    </reaction>
</comment>
<evidence type="ECO:0000256" key="3">
    <source>
        <dbReference type="ARBA" id="ARBA00012438"/>
    </source>
</evidence>